<proteinExistence type="predicted"/>
<name>A0A2U1CYL0_9GAMM</name>
<accession>A0A2U1CYL0</accession>
<organism evidence="1 2">
    <name type="scientific">Tamilnaduibacter salinus</name>
    <dbReference type="NCBI Taxonomy" id="1484056"/>
    <lineage>
        <taxon>Bacteria</taxon>
        <taxon>Pseudomonadati</taxon>
        <taxon>Pseudomonadota</taxon>
        <taxon>Gammaproteobacteria</taxon>
        <taxon>Pseudomonadales</taxon>
        <taxon>Marinobacteraceae</taxon>
        <taxon>Tamilnaduibacter</taxon>
    </lineage>
</organism>
<evidence type="ECO:0008006" key="3">
    <source>
        <dbReference type="Google" id="ProtNLM"/>
    </source>
</evidence>
<evidence type="ECO:0000313" key="2">
    <source>
        <dbReference type="Proteomes" id="UP000245887"/>
    </source>
</evidence>
<dbReference type="Proteomes" id="UP000245887">
    <property type="component" value="Unassembled WGS sequence"/>
</dbReference>
<gene>
    <name evidence="1" type="ORF">C8D92_103263</name>
</gene>
<protein>
    <recommendedName>
        <fullName evidence="3">Alpha/beta hydrolase</fullName>
    </recommendedName>
</protein>
<reference evidence="1 2" key="1">
    <citation type="submission" date="2018-04" db="EMBL/GenBank/DDBJ databases">
        <title>Genomic Encyclopedia of Type Strains, Phase IV (KMG-IV): sequencing the most valuable type-strain genomes for metagenomic binning, comparative biology and taxonomic classification.</title>
        <authorList>
            <person name="Goeker M."/>
        </authorList>
    </citation>
    <scope>NUCLEOTIDE SEQUENCE [LARGE SCALE GENOMIC DNA]</scope>
    <source>
        <strain evidence="1 2">DSM 28688</strain>
    </source>
</reference>
<evidence type="ECO:0000313" key="1">
    <source>
        <dbReference type="EMBL" id="PVY77576.1"/>
    </source>
</evidence>
<dbReference type="PROSITE" id="PS51257">
    <property type="entry name" value="PROKAR_LIPOPROTEIN"/>
    <property type="match status" value="1"/>
</dbReference>
<dbReference type="SUPFAM" id="SSF53474">
    <property type="entry name" value="alpha/beta-Hydrolases"/>
    <property type="match status" value="1"/>
</dbReference>
<comment type="caution">
    <text evidence="1">The sequence shown here is derived from an EMBL/GenBank/DDBJ whole genome shotgun (WGS) entry which is preliminary data.</text>
</comment>
<dbReference type="InterPro" id="IPR029058">
    <property type="entry name" value="AB_hydrolase_fold"/>
</dbReference>
<dbReference type="EMBL" id="QEKQ01000003">
    <property type="protein sequence ID" value="PVY77576.1"/>
    <property type="molecule type" value="Genomic_DNA"/>
</dbReference>
<dbReference type="AlphaFoldDB" id="A0A2U1CYL0"/>
<sequence>MLAQLVRNHCLVPLLTALFLVGCASNDVRRGFADVEQALGTDTKTTVQLHEAGYFPWSVRLNHPGLIVGIEKSPRETVAPENGIQTHYDGSAGEGLREKVDLLHDNPKMLFLSQLYEYGGRYEDPACAHYSVYEANSNQSFMGPCNGEHRGAHIDDAGRMPGAFQGGVEAVQVLRQRVQEWIDIEEEADDPFTHVLMIVMGWNTSQLEAYRNFNSIVGNMKATHQGDQFKPLVIGVTWPSFWENDWLDPLVRGLSYRNKANDADELGLSWVGLIAREVLADVDTEDIETVLIGHSFGARAVATATCAGPVIAGNGVGDPGQQDAWLIDTVVALQPAFSINRFYSRDDGDWFNEEIHFPAGCRHARNVVMTASRHDTAVDMQIIADMIGDVDQYKDHCLHTDHPAFHCGTMLADDLVGRRAGKRFDNILYVNASDSIRLNSPQTSGGGHSDIYREASGRMIWSFLRAVDEDHLGMECRPVGAGTRAERERQGGA</sequence>